<protein>
    <submittedName>
        <fullName evidence="2">Serine/threonine-protein phosphatase 1</fullName>
        <ecNumber evidence="2">3.1.3.16</ecNumber>
    </submittedName>
</protein>
<dbReference type="EC" id="3.1.3.16" evidence="2"/>
<dbReference type="CDD" id="cd00144">
    <property type="entry name" value="MPP_PPP_family"/>
    <property type="match status" value="1"/>
</dbReference>
<organism evidence="2 3">
    <name type="scientific">Gimesia alba</name>
    <dbReference type="NCBI Taxonomy" id="2527973"/>
    <lineage>
        <taxon>Bacteria</taxon>
        <taxon>Pseudomonadati</taxon>
        <taxon>Planctomycetota</taxon>
        <taxon>Planctomycetia</taxon>
        <taxon>Planctomycetales</taxon>
        <taxon>Planctomycetaceae</taxon>
        <taxon>Gimesia</taxon>
    </lineage>
</organism>
<dbReference type="InterPro" id="IPR050126">
    <property type="entry name" value="Ap4A_hydrolase"/>
</dbReference>
<accession>A0A517REA9</accession>
<name>A0A517REA9_9PLAN</name>
<dbReference type="OrthoDB" id="384253at2"/>
<feature type="domain" description="Calcineurin-like phosphoesterase" evidence="1">
    <location>
        <begin position="5"/>
        <end position="177"/>
    </location>
</feature>
<dbReference type="GO" id="GO:0110154">
    <property type="term" value="P:RNA decapping"/>
    <property type="evidence" value="ECO:0007669"/>
    <property type="project" value="TreeGrafter"/>
</dbReference>
<evidence type="ECO:0000313" key="2">
    <source>
        <dbReference type="EMBL" id="QDT42217.1"/>
    </source>
</evidence>
<evidence type="ECO:0000259" key="1">
    <source>
        <dbReference type="Pfam" id="PF00149"/>
    </source>
</evidence>
<dbReference type="GO" id="GO:0004722">
    <property type="term" value="F:protein serine/threonine phosphatase activity"/>
    <property type="evidence" value="ECO:0007669"/>
    <property type="project" value="UniProtKB-EC"/>
</dbReference>
<evidence type="ECO:0000313" key="3">
    <source>
        <dbReference type="Proteomes" id="UP000317171"/>
    </source>
</evidence>
<dbReference type="PANTHER" id="PTHR42850">
    <property type="entry name" value="METALLOPHOSPHOESTERASE"/>
    <property type="match status" value="1"/>
</dbReference>
<dbReference type="GO" id="GO:0008803">
    <property type="term" value="F:bis(5'-nucleosyl)-tetraphosphatase (symmetrical) activity"/>
    <property type="evidence" value="ECO:0007669"/>
    <property type="project" value="TreeGrafter"/>
</dbReference>
<dbReference type="RefSeq" id="WP_145215069.1">
    <property type="nucleotide sequence ID" value="NZ_CP036269.1"/>
</dbReference>
<dbReference type="AlphaFoldDB" id="A0A517REA9"/>
<dbReference type="PANTHER" id="PTHR42850:SF4">
    <property type="entry name" value="ZINC-DEPENDENT ENDOPOLYPHOSPHATASE"/>
    <property type="match status" value="1"/>
</dbReference>
<dbReference type="Gene3D" id="3.60.21.10">
    <property type="match status" value="1"/>
</dbReference>
<reference evidence="2 3" key="1">
    <citation type="submission" date="2019-02" db="EMBL/GenBank/DDBJ databases">
        <title>Deep-cultivation of Planctomycetes and their phenomic and genomic characterization uncovers novel biology.</title>
        <authorList>
            <person name="Wiegand S."/>
            <person name="Jogler M."/>
            <person name="Boedeker C."/>
            <person name="Pinto D."/>
            <person name="Vollmers J."/>
            <person name="Rivas-Marin E."/>
            <person name="Kohn T."/>
            <person name="Peeters S.H."/>
            <person name="Heuer A."/>
            <person name="Rast P."/>
            <person name="Oberbeckmann S."/>
            <person name="Bunk B."/>
            <person name="Jeske O."/>
            <person name="Meyerdierks A."/>
            <person name="Storesund J.E."/>
            <person name="Kallscheuer N."/>
            <person name="Luecker S."/>
            <person name="Lage O.M."/>
            <person name="Pohl T."/>
            <person name="Merkel B.J."/>
            <person name="Hornburger P."/>
            <person name="Mueller R.-W."/>
            <person name="Bruemmer F."/>
            <person name="Labrenz M."/>
            <person name="Spormann A.M."/>
            <person name="Op den Camp H."/>
            <person name="Overmann J."/>
            <person name="Amann R."/>
            <person name="Jetten M.S.M."/>
            <person name="Mascher T."/>
            <person name="Medema M.H."/>
            <person name="Devos D.P."/>
            <person name="Kaster A.-K."/>
            <person name="Ovreas L."/>
            <person name="Rohde M."/>
            <person name="Galperin M.Y."/>
            <person name="Jogler C."/>
        </authorList>
    </citation>
    <scope>NUCLEOTIDE SEQUENCE [LARGE SCALE GENOMIC DNA]</scope>
    <source>
        <strain evidence="2 3">Pan241w</strain>
    </source>
</reference>
<proteinExistence type="predicted"/>
<dbReference type="EMBL" id="CP036269">
    <property type="protein sequence ID" value="QDT42217.1"/>
    <property type="molecule type" value="Genomic_DNA"/>
</dbReference>
<dbReference type="InterPro" id="IPR029052">
    <property type="entry name" value="Metallo-depent_PP-like"/>
</dbReference>
<dbReference type="Pfam" id="PF00149">
    <property type="entry name" value="Metallophos"/>
    <property type="match status" value="1"/>
</dbReference>
<keyword evidence="3" id="KW-1185">Reference proteome</keyword>
<keyword evidence="2" id="KW-0378">Hydrolase</keyword>
<sequence>MKRDLAIGDIHGCYEALRTLCEFVGLRDDDTLITLGDYVNRGPNTHAVLDYLLYLDSRFDLKPLRGNHEIMMLQARESESAFPRWKEYGGDVTLRSYAPFEGDPGSLADIPDSHWEFLRRRLLPYYETETHFFVHAGAYPEIPLAEQPDYILFWEHFDDPPLHESGKIMVCGHTSQKSGLPLTNGNAICIDTWACGGGWLSCLDVGSGQIWQANQQGETRQLYLDELD</sequence>
<dbReference type="SUPFAM" id="SSF56300">
    <property type="entry name" value="Metallo-dependent phosphatases"/>
    <property type="match status" value="1"/>
</dbReference>
<dbReference type="InterPro" id="IPR004843">
    <property type="entry name" value="Calcineurin-like_PHP"/>
</dbReference>
<gene>
    <name evidence="2" type="primary">pphA_2</name>
    <name evidence="2" type="ORF">Pan241w_22980</name>
</gene>
<dbReference type="Proteomes" id="UP000317171">
    <property type="component" value="Chromosome"/>
</dbReference>
<dbReference type="GO" id="GO:0005737">
    <property type="term" value="C:cytoplasm"/>
    <property type="evidence" value="ECO:0007669"/>
    <property type="project" value="TreeGrafter"/>
</dbReference>
<dbReference type="KEGG" id="gaz:Pan241w_22980"/>